<evidence type="ECO:0000256" key="2">
    <source>
        <dbReference type="ARBA" id="ARBA00022679"/>
    </source>
</evidence>
<evidence type="ECO:0000256" key="7">
    <source>
        <dbReference type="HAMAP-Rule" id="MF_00109"/>
    </source>
</evidence>
<dbReference type="GO" id="GO:0005524">
    <property type="term" value="F:ATP binding"/>
    <property type="evidence" value="ECO:0007669"/>
    <property type="project" value="UniProtKB-UniRule"/>
</dbReference>
<keyword evidence="9" id="KW-1185">Reference proteome</keyword>
<feature type="binding site" evidence="7">
    <location>
        <position position="136"/>
    </location>
    <ligand>
        <name>substrate</name>
    </ligand>
</feature>
<dbReference type="EMBL" id="CP048104">
    <property type="protein sequence ID" value="QKG84840.1"/>
    <property type="molecule type" value="Genomic_DNA"/>
</dbReference>
<keyword evidence="1 7" id="KW-0028">Amino-acid biosynthesis</keyword>
<evidence type="ECO:0000256" key="4">
    <source>
        <dbReference type="ARBA" id="ARBA00022777"/>
    </source>
</evidence>
<feature type="binding site" evidence="7">
    <location>
        <position position="58"/>
    </location>
    <ligand>
        <name>substrate</name>
    </ligand>
</feature>
<dbReference type="GO" id="GO:0009423">
    <property type="term" value="P:chorismate biosynthetic process"/>
    <property type="evidence" value="ECO:0007669"/>
    <property type="project" value="UniProtKB-UniRule"/>
</dbReference>
<dbReference type="EC" id="2.7.1.71" evidence="7"/>
<dbReference type="InterPro" id="IPR031322">
    <property type="entry name" value="Shikimate/glucono_kinase"/>
</dbReference>
<comment type="caution">
    <text evidence="7">Lacks conserved residue(s) required for the propagation of feature annotation.</text>
</comment>
<dbReference type="CDD" id="cd00464">
    <property type="entry name" value="SK"/>
    <property type="match status" value="1"/>
</dbReference>
<feature type="binding site" evidence="7">
    <location>
        <position position="118"/>
    </location>
    <ligand>
        <name>ATP</name>
        <dbReference type="ChEBI" id="CHEBI:30616"/>
    </ligand>
</feature>
<comment type="function">
    <text evidence="7">Catalyzes the specific phosphorylation of the 3-hydroxyl group of shikimic acid using ATP as a cosubstrate.</text>
</comment>
<comment type="subcellular location">
    <subcellularLocation>
        <location evidence="7">Cytoplasm</location>
    </subcellularLocation>
</comment>
<keyword evidence="7" id="KW-0479">Metal-binding</keyword>
<dbReference type="GO" id="GO:0009073">
    <property type="term" value="P:aromatic amino acid family biosynthetic process"/>
    <property type="evidence" value="ECO:0007669"/>
    <property type="project" value="UniProtKB-KW"/>
</dbReference>
<dbReference type="AlphaFoldDB" id="A0A7D3Y0X6"/>
<comment type="catalytic activity">
    <reaction evidence="7">
        <text>shikimate + ATP = 3-phosphoshikimate + ADP + H(+)</text>
        <dbReference type="Rhea" id="RHEA:13121"/>
        <dbReference type="ChEBI" id="CHEBI:15378"/>
        <dbReference type="ChEBI" id="CHEBI:30616"/>
        <dbReference type="ChEBI" id="CHEBI:36208"/>
        <dbReference type="ChEBI" id="CHEBI:145989"/>
        <dbReference type="ChEBI" id="CHEBI:456216"/>
        <dbReference type="EC" id="2.7.1.71"/>
    </reaction>
</comment>
<dbReference type="InterPro" id="IPR000623">
    <property type="entry name" value="Shikimate_kinase/TSH1"/>
</dbReference>
<keyword evidence="5 7" id="KW-0067">ATP-binding</keyword>
<evidence type="ECO:0000313" key="9">
    <source>
        <dbReference type="Proteomes" id="UP000503088"/>
    </source>
</evidence>
<dbReference type="Pfam" id="PF01202">
    <property type="entry name" value="SKI"/>
    <property type="match status" value="1"/>
</dbReference>
<dbReference type="GO" id="GO:0004765">
    <property type="term" value="F:shikimate kinase activity"/>
    <property type="evidence" value="ECO:0007669"/>
    <property type="project" value="UniProtKB-UniRule"/>
</dbReference>
<evidence type="ECO:0000256" key="3">
    <source>
        <dbReference type="ARBA" id="ARBA00022741"/>
    </source>
</evidence>
<name>A0A7D3Y0X6_9BACL</name>
<dbReference type="RefSeq" id="WP_173222920.1">
    <property type="nucleotide sequence ID" value="NZ_CP048104.1"/>
</dbReference>
<accession>A0A7D3Y0X6</accession>
<dbReference type="PRINTS" id="PR01100">
    <property type="entry name" value="SHIKIMTKNASE"/>
</dbReference>
<dbReference type="PANTHER" id="PTHR21087">
    <property type="entry name" value="SHIKIMATE KINASE"/>
    <property type="match status" value="1"/>
</dbReference>
<gene>
    <name evidence="7" type="primary">aroK</name>
    <name evidence="8" type="ORF">GXN76_10405</name>
</gene>
<comment type="cofactor">
    <cofactor evidence="7">
        <name>Mg(2+)</name>
        <dbReference type="ChEBI" id="CHEBI:18420"/>
    </cofactor>
    <text evidence="7">Binds 1 Mg(2+) ion per subunit.</text>
</comment>
<reference evidence="8 9" key="1">
    <citation type="submission" date="2020-01" db="EMBL/GenBank/DDBJ databases">
        <authorList>
            <person name="Gulvik C.A."/>
            <person name="Batra D.G."/>
        </authorList>
    </citation>
    <scope>NUCLEOTIDE SEQUENCE [LARGE SCALE GENOMIC DNA]</scope>
    <source>
        <strain evidence="8 9">W9323</strain>
    </source>
</reference>
<proteinExistence type="inferred from homology"/>
<feature type="binding site" evidence="7">
    <location>
        <position position="16"/>
    </location>
    <ligand>
        <name>Mg(2+)</name>
        <dbReference type="ChEBI" id="CHEBI:18420"/>
    </ligand>
</feature>
<keyword evidence="7" id="KW-0460">Magnesium</keyword>
<keyword evidence="3 7" id="KW-0547">Nucleotide-binding</keyword>
<dbReference type="PANTHER" id="PTHR21087:SF16">
    <property type="entry name" value="SHIKIMATE KINASE 1, CHLOROPLASTIC"/>
    <property type="match status" value="1"/>
</dbReference>
<comment type="similarity">
    <text evidence="7">Belongs to the shikimate kinase family.</text>
</comment>
<organism evidence="8 9">
    <name type="scientific">Kroppenstedtia pulmonis</name>
    <dbReference type="NCBI Taxonomy" id="1380685"/>
    <lineage>
        <taxon>Bacteria</taxon>
        <taxon>Bacillati</taxon>
        <taxon>Bacillota</taxon>
        <taxon>Bacilli</taxon>
        <taxon>Bacillales</taxon>
        <taxon>Thermoactinomycetaceae</taxon>
        <taxon>Kroppenstedtia</taxon>
    </lineage>
</organism>
<dbReference type="Proteomes" id="UP000503088">
    <property type="component" value="Chromosome"/>
</dbReference>
<feature type="binding site" evidence="7">
    <location>
        <begin position="12"/>
        <end position="17"/>
    </location>
    <ligand>
        <name>ATP</name>
        <dbReference type="ChEBI" id="CHEBI:30616"/>
    </ligand>
</feature>
<dbReference type="InterPro" id="IPR027417">
    <property type="entry name" value="P-loop_NTPase"/>
</dbReference>
<dbReference type="UniPathway" id="UPA00053">
    <property type="reaction ID" value="UER00088"/>
</dbReference>
<keyword evidence="7" id="KW-0963">Cytoplasm</keyword>
<dbReference type="GO" id="GO:0000287">
    <property type="term" value="F:magnesium ion binding"/>
    <property type="evidence" value="ECO:0007669"/>
    <property type="project" value="UniProtKB-UniRule"/>
</dbReference>
<feature type="binding site" evidence="7">
    <location>
        <position position="80"/>
    </location>
    <ligand>
        <name>substrate</name>
    </ligand>
</feature>
<sequence>MNRHIILIGMMGTGKSTIGGYLGKKTHQKVTDTDQRVEQTLGVEIPHIFCSQGENYFRDWETRILKEVLQESPHIITTGGGVVLRSENVDWMRKKGWIVALDASVEELCRRLQGDESRPLLQGDLKERITRLKRERRASYDFADLKLDTTGETPEETGERILKVWRSQTSVGL</sequence>
<keyword evidence="4 7" id="KW-0418">Kinase</keyword>
<feature type="binding site" evidence="7">
    <location>
        <position position="34"/>
    </location>
    <ligand>
        <name>substrate</name>
    </ligand>
</feature>
<comment type="subunit">
    <text evidence="7">Monomer.</text>
</comment>
<dbReference type="KEGG" id="kpul:GXN76_10405"/>
<evidence type="ECO:0000256" key="1">
    <source>
        <dbReference type="ARBA" id="ARBA00022605"/>
    </source>
</evidence>
<keyword evidence="2 7" id="KW-0808">Transferase</keyword>
<protein>
    <recommendedName>
        <fullName evidence="7">Shikimate kinase</fullName>
        <shortName evidence="7">SK</shortName>
        <ecNumber evidence="7">2.7.1.71</ecNumber>
    </recommendedName>
</protein>
<dbReference type="GO" id="GO:0005829">
    <property type="term" value="C:cytosol"/>
    <property type="evidence" value="ECO:0007669"/>
    <property type="project" value="TreeGrafter"/>
</dbReference>
<keyword evidence="6 7" id="KW-0057">Aromatic amino acid biosynthesis</keyword>
<evidence type="ECO:0000256" key="6">
    <source>
        <dbReference type="ARBA" id="ARBA00023141"/>
    </source>
</evidence>
<dbReference type="Gene3D" id="3.40.50.300">
    <property type="entry name" value="P-loop containing nucleotide triphosphate hydrolases"/>
    <property type="match status" value="1"/>
</dbReference>
<evidence type="ECO:0000313" key="8">
    <source>
        <dbReference type="EMBL" id="QKG84840.1"/>
    </source>
</evidence>
<dbReference type="SUPFAM" id="SSF52540">
    <property type="entry name" value="P-loop containing nucleoside triphosphate hydrolases"/>
    <property type="match status" value="1"/>
</dbReference>
<dbReference type="HAMAP" id="MF_00109">
    <property type="entry name" value="Shikimate_kinase"/>
    <property type="match status" value="1"/>
</dbReference>
<dbReference type="GO" id="GO:0008652">
    <property type="term" value="P:amino acid biosynthetic process"/>
    <property type="evidence" value="ECO:0007669"/>
    <property type="project" value="UniProtKB-KW"/>
</dbReference>
<evidence type="ECO:0000256" key="5">
    <source>
        <dbReference type="ARBA" id="ARBA00022840"/>
    </source>
</evidence>
<comment type="pathway">
    <text evidence="7">Metabolic intermediate biosynthesis; chorismate biosynthesis; chorismate from D-erythrose 4-phosphate and phosphoenolpyruvate: step 5/7.</text>
</comment>